<dbReference type="InterPro" id="IPR002401">
    <property type="entry name" value="Cyt_P450_E_grp-I"/>
</dbReference>
<keyword evidence="4 8" id="KW-0479">Metal-binding</keyword>
<sequence length="500" mass="56542">MDSAWTYLLFSTIILLPAYLLLWRRRSPTATENLPPGPPGWPVFGNMFDLGSMPHVTLTGLKKDYGPVVWLRIGSINTMVLLNAKSAAEHFKNHDVNFAERNIIEVMKSQDFHKSSVSLSPYGPYWRVMKRIMTVEMLVHKRINETAGIRRRCIADMVDWIGNEAGRIHVGRFVFLASFNMLGNLMLSRDLVSPDSEKGAEFFNAMVEFMEVSGRPNIVDLFPSLKWMDPQGLRRKIDGGLGKTLEIVAGFVAERIKERELNGGGKKDFLEVLLESGGNGTDDSENISAHNLNTVIMEVFLAGTETTSSSIEWAMVELLSHPEAMYKAKNEIAQLVGKGEKFEEIHIDNLPFLQAVIKETLRLHPPIPFLVPRRAIQETKFMGYHIPKDTQLFVNVWAIGRDPECWEDPSSFKPERFIGSSIDYKGQNFELLPFGAGRRICAGIPLAHRMLHLVLGTLLHEFDWEIDEVGRKAIMDTRERMGVTVRKLVPLEAIAKKRLA</sequence>
<dbReference type="CDD" id="cd11073">
    <property type="entry name" value="CYP76-like"/>
    <property type="match status" value="1"/>
</dbReference>
<keyword evidence="10" id="KW-1133">Transmembrane helix</keyword>
<dbReference type="InterPro" id="IPR001128">
    <property type="entry name" value="Cyt_P450"/>
</dbReference>
<keyword evidence="7 9" id="KW-0503">Monooxygenase</keyword>
<comment type="cofactor">
    <cofactor evidence="8">
        <name>heme</name>
        <dbReference type="ChEBI" id="CHEBI:30413"/>
    </cofactor>
</comment>
<keyword evidence="10" id="KW-0472">Membrane</keyword>
<dbReference type="SUPFAM" id="SSF48264">
    <property type="entry name" value="Cytochrome P450"/>
    <property type="match status" value="1"/>
</dbReference>
<proteinExistence type="evidence at transcript level"/>
<evidence type="ECO:0000256" key="7">
    <source>
        <dbReference type="ARBA" id="ARBA00023033"/>
    </source>
</evidence>
<name>A0A1W7HBU3_SCODU</name>
<dbReference type="Gene3D" id="1.10.630.10">
    <property type="entry name" value="Cytochrome P450"/>
    <property type="match status" value="1"/>
</dbReference>
<comment type="similarity">
    <text evidence="2 9">Belongs to the cytochrome P450 family.</text>
</comment>
<dbReference type="GO" id="GO:0020037">
    <property type="term" value="F:heme binding"/>
    <property type="evidence" value="ECO:0007669"/>
    <property type="project" value="InterPro"/>
</dbReference>
<comment type="subcellular location">
    <subcellularLocation>
        <location evidence="1">Membrane</location>
        <topology evidence="1">Single-pass membrane protein</topology>
    </subcellularLocation>
</comment>
<keyword evidence="6 8" id="KW-0408">Iron</keyword>
<dbReference type="InterPro" id="IPR017972">
    <property type="entry name" value="Cyt_P450_CS"/>
</dbReference>
<dbReference type="GO" id="GO:0004497">
    <property type="term" value="F:monooxygenase activity"/>
    <property type="evidence" value="ECO:0007669"/>
    <property type="project" value="UniProtKB-KW"/>
</dbReference>
<evidence type="ECO:0000256" key="4">
    <source>
        <dbReference type="ARBA" id="ARBA00022723"/>
    </source>
</evidence>
<dbReference type="AlphaFoldDB" id="A0A1W7HBU3"/>
<evidence type="ECO:0000313" key="11">
    <source>
        <dbReference type="EMBL" id="BAX34719.1"/>
    </source>
</evidence>
<dbReference type="PANTHER" id="PTHR47950">
    <property type="entry name" value="CYTOCHROME P450, FAMILY 76, SUBFAMILY C, POLYPEPTIDE 5-RELATED"/>
    <property type="match status" value="1"/>
</dbReference>
<dbReference type="EMBL" id="FX983094">
    <property type="protein sequence ID" value="BAX34719.1"/>
    <property type="molecule type" value="mRNA"/>
</dbReference>
<feature type="binding site" description="axial binding residue" evidence="8">
    <location>
        <position position="441"/>
    </location>
    <ligand>
        <name>heme</name>
        <dbReference type="ChEBI" id="CHEBI:30413"/>
    </ligand>
    <ligandPart>
        <name>Fe</name>
        <dbReference type="ChEBI" id="CHEBI:18248"/>
    </ligandPart>
</feature>
<dbReference type="InterPro" id="IPR036396">
    <property type="entry name" value="Cyt_P450_sf"/>
</dbReference>
<evidence type="ECO:0000256" key="2">
    <source>
        <dbReference type="ARBA" id="ARBA00010617"/>
    </source>
</evidence>
<evidence type="ECO:0000256" key="1">
    <source>
        <dbReference type="ARBA" id="ARBA00004167"/>
    </source>
</evidence>
<evidence type="ECO:0000256" key="10">
    <source>
        <dbReference type="SAM" id="Phobius"/>
    </source>
</evidence>
<protein>
    <submittedName>
        <fullName evidence="11">Cytochrome P450</fullName>
    </submittedName>
</protein>
<dbReference type="PRINTS" id="PR00385">
    <property type="entry name" value="P450"/>
</dbReference>
<evidence type="ECO:0000256" key="9">
    <source>
        <dbReference type="RuleBase" id="RU000461"/>
    </source>
</evidence>
<dbReference type="Pfam" id="PF00067">
    <property type="entry name" value="p450"/>
    <property type="match status" value="1"/>
</dbReference>
<reference evidence="11" key="1">
    <citation type="journal article" date="2017" name="Sci. Rep.">
        <title>Elucidation of terpenoid metabolism in Scoparia dulcis by RNA-seq analysis.</title>
        <authorList>
            <person name="Yamamura Y."/>
            <person name="Kurosaki F."/>
            <person name="Lee J.B."/>
        </authorList>
    </citation>
    <scope>NUCLEOTIDE SEQUENCE</scope>
    <source>
        <tissue evidence="11">Mixture of leaf and root</tissue>
    </source>
</reference>
<evidence type="ECO:0000256" key="3">
    <source>
        <dbReference type="ARBA" id="ARBA00022617"/>
    </source>
</evidence>
<dbReference type="PROSITE" id="PS00086">
    <property type="entry name" value="CYTOCHROME_P450"/>
    <property type="match status" value="1"/>
</dbReference>
<evidence type="ECO:0000256" key="5">
    <source>
        <dbReference type="ARBA" id="ARBA00023002"/>
    </source>
</evidence>
<keyword evidence="3 8" id="KW-0349">Heme</keyword>
<evidence type="ECO:0000256" key="8">
    <source>
        <dbReference type="PIRSR" id="PIRSR602401-1"/>
    </source>
</evidence>
<dbReference type="PRINTS" id="PR00463">
    <property type="entry name" value="EP450I"/>
</dbReference>
<keyword evidence="5 9" id="KW-0560">Oxidoreductase</keyword>
<dbReference type="PANTHER" id="PTHR47950:SF14">
    <property type="entry name" value="CYTOCHROME P450 76A2-LIKE ISOFORM X1"/>
    <property type="match status" value="1"/>
</dbReference>
<organism evidence="11">
    <name type="scientific">Scoparia dulcis</name>
    <name type="common">Sweet broom</name>
    <name type="synonym">Capraria dulcis</name>
    <dbReference type="NCBI Taxonomy" id="107240"/>
    <lineage>
        <taxon>Eukaryota</taxon>
        <taxon>Viridiplantae</taxon>
        <taxon>Streptophyta</taxon>
        <taxon>Embryophyta</taxon>
        <taxon>Tracheophyta</taxon>
        <taxon>Spermatophyta</taxon>
        <taxon>Magnoliopsida</taxon>
        <taxon>eudicotyledons</taxon>
        <taxon>Gunneridae</taxon>
        <taxon>Pentapetalae</taxon>
        <taxon>asterids</taxon>
        <taxon>lamiids</taxon>
        <taxon>Lamiales</taxon>
        <taxon>Plantaginaceae</taxon>
        <taxon>Gratioleae</taxon>
        <taxon>Scoparia</taxon>
    </lineage>
</organism>
<accession>A0A1W7HBU3</accession>
<dbReference type="GO" id="GO:0005506">
    <property type="term" value="F:iron ion binding"/>
    <property type="evidence" value="ECO:0007669"/>
    <property type="project" value="InterPro"/>
</dbReference>
<dbReference type="GO" id="GO:0016020">
    <property type="term" value="C:membrane"/>
    <property type="evidence" value="ECO:0007669"/>
    <property type="project" value="UniProtKB-SubCell"/>
</dbReference>
<dbReference type="FunFam" id="1.10.630.10:FF:000007">
    <property type="entry name" value="Cytochrome P450 76C4"/>
    <property type="match status" value="1"/>
</dbReference>
<feature type="transmembrane region" description="Helical" evidence="10">
    <location>
        <begin position="6"/>
        <end position="23"/>
    </location>
</feature>
<evidence type="ECO:0000256" key="6">
    <source>
        <dbReference type="ARBA" id="ARBA00023004"/>
    </source>
</evidence>
<keyword evidence="10" id="KW-0812">Transmembrane</keyword>
<dbReference type="GO" id="GO:0016705">
    <property type="term" value="F:oxidoreductase activity, acting on paired donors, with incorporation or reduction of molecular oxygen"/>
    <property type="evidence" value="ECO:0007669"/>
    <property type="project" value="InterPro"/>
</dbReference>